<dbReference type="PANTHER" id="PTHR48086">
    <property type="entry name" value="SODIUM/PROLINE SYMPORTER-RELATED"/>
    <property type="match status" value="1"/>
</dbReference>
<evidence type="ECO:0000256" key="1">
    <source>
        <dbReference type="ARBA" id="ARBA00004651"/>
    </source>
</evidence>
<evidence type="ECO:0000256" key="2">
    <source>
        <dbReference type="ARBA" id="ARBA00006434"/>
    </source>
</evidence>
<accession>A0ABY8J6Z7</accession>
<evidence type="ECO:0000256" key="6">
    <source>
        <dbReference type="ARBA" id="ARBA00022847"/>
    </source>
</evidence>
<keyword evidence="11" id="KW-0739">Sodium transport</keyword>
<dbReference type="PANTHER" id="PTHR48086:SF6">
    <property type="entry name" value="CATION_ACETATE SYMPORTER ACTP"/>
    <property type="match status" value="1"/>
</dbReference>
<proteinExistence type="inferred from homology"/>
<keyword evidence="15" id="KW-1185">Reference proteome</keyword>
<comment type="similarity">
    <text evidence="2 12">Belongs to the sodium:solute symporter (SSF) (TC 2.A.21) family.</text>
</comment>
<keyword evidence="4" id="KW-1003">Cell membrane</keyword>
<feature type="transmembrane region" description="Helical" evidence="13">
    <location>
        <begin position="427"/>
        <end position="445"/>
    </location>
</feature>
<feature type="transmembrane region" description="Helical" evidence="13">
    <location>
        <begin position="269"/>
        <end position="294"/>
    </location>
</feature>
<dbReference type="CDD" id="cd11480">
    <property type="entry name" value="SLC5sbd_u4"/>
    <property type="match status" value="1"/>
</dbReference>
<keyword evidence="5 13" id="KW-0812">Transmembrane</keyword>
<feature type="transmembrane region" description="Helical" evidence="13">
    <location>
        <begin position="181"/>
        <end position="202"/>
    </location>
</feature>
<organism evidence="14 15">
    <name type="scientific">Bradyrhizobium brasilense</name>
    <dbReference type="NCBI Taxonomy" id="1419277"/>
    <lineage>
        <taxon>Bacteria</taxon>
        <taxon>Pseudomonadati</taxon>
        <taxon>Pseudomonadota</taxon>
        <taxon>Alphaproteobacteria</taxon>
        <taxon>Hyphomicrobiales</taxon>
        <taxon>Nitrobacteraceae</taxon>
        <taxon>Bradyrhizobium</taxon>
    </lineage>
</organism>
<evidence type="ECO:0000313" key="14">
    <source>
        <dbReference type="EMBL" id="WFU60439.1"/>
    </source>
</evidence>
<keyword evidence="9" id="KW-0406">Ion transport</keyword>
<feature type="transmembrane region" description="Helical" evidence="13">
    <location>
        <begin position="396"/>
        <end position="420"/>
    </location>
</feature>
<evidence type="ECO:0000256" key="8">
    <source>
        <dbReference type="ARBA" id="ARBA00023053"/>
    </source>
</evidence>
<keyword evidence="7 13" id="KW-1133">Transmembrane helix</keyword>
<name>A0ABY8J6Z7_9BRAD</name>
<dbReference type="RefSeq" id="WP_141341335.1">
    <property type="nucleotide sequence ID" value="NZ_CP121646.1"/>
</dbReference>
<evidence type="ECO:0000256" key="4">
    <source>
        <dbReference type="ARBA" id="ARBA00022475"/>
    </source>
</evidence>
<feature type="transmembrane region" description="Helical" evidence="13">
    <location>
        <begin position="120"/>
        <end position="140"/>
    </location>
</feature>
<comment type="subcellular location">
    <subcellularLocation>
        <location evidence="1">Cell membrane</location>
        <topology evidence="1">Multi-pass membrane protein</topology>
    </subcellularLocation>
</comment>
<dbReference type="InterPro" id="IPR001734">
    <property type="entry name" value="Na/solute_symporter"/>
</dbReference>
<feature type="transmembrane region" description="Helical" evidence="13">
    <location>
        <begin position="75"/>
        <end position="94"/>
    </location>
</feature>
<dbReference type="Pfam" id="PF00474">
    <property type="entry name" value="SSF"/>
    <property type="match status" value="1"/>
</dbReference>
<evidence type="ECO:0000256" key="3">
    <source>
        <dbReference type="ARBA" id="ARBA00022448"/>
    </source>
</evidence>
<reference evidence="14 15" key="1">
    <citation type="submission" date="2023-04" db="EMBL/GenBank/DDBJ databases">
        <title>Australian commercial rhizobial inoculants.</title>
        <authorList>
            <person name="Kohlmeier M.G."/>
            <person name="O'Hara G.W."/>
            <person name="Colombi E."/>
            <person name="Ramsay J.P."/>
            <person name="Terpolilli J."/>
        </authorList>
    </citation>
    <scope>NUCLEOTIDE SEQUENCE [LARGE SCALE GENOMIC DNA]</scope>
    <source>
        <strain evidence="14 15">CB627</strain>
    </source>
</reference>
<keyword evidence="6" id="KW-0769">Symport</keyword>
<dbReference type="InterPro" id="IPR018212">
    <property type="entry name" value="Na/solute_symporter_CS"/>
</dbReference>
<dbReference type="PROSITE" id="PS00456">
    <property type="entry name" value="NA_SOLUT_SYMP_1"/>
    <property type="match status" value="1"/>
</dbReference>
<keyword evidence="3" id="KW-0813">Transport</keyword>
<evidence type="ECO:0000256" key="7">
    <source>
        <dbReference type="ARBA" id="ARBA00022989"/>
    </source>
</evidence>
<evidence type="ECO:0000256" key="10">
    <source>
        <dbReference type="ARBA" id="ARBA00023136"/>
    </source>
</evidence>
<feature type="transmembrane region" description="Helical" evidence="13">
    <location>
        <begin position="6"/>
        <end position="26"/>
    </location>
</feature>
<feature type="transmembrane region" description="Helical" evidence="13">
    <location>
        <begin position="321"/>
        <end position="350"/>
    </location>
</feature>
<evidence type="ECO:0000256" key="12">
    <source>
        <dbReference type="RuleBase" id="RU362091"/>
    </source>
</evidence>
<feature type="transmembrane region" description="Helical" evidence="13">
    <location>
        <begin position="465"/>
        <end position="491"/>
    </location>
</feature>
<sequence>MGSSTLSIGFFFAFMALTLAITYWAARRTRTTEHFFAAGGQVTPWQNGWALAGDFLSAAALLGIAGIVTSNGFDGMIYSIGWLVGWPIILFLIVEPLRNVGRFTFADVVAYRLRQRPVRLAGAIGTLAVILFYLIAQMVATGSLIKLLFGLPYTWSVVVVGSVMLVYVLFGGMLATTWVQVVKAVLLMGGGILLALLVLTHFDMNPLKLFAAASEKYGTKVLQPGSKVVSGQWDAISLGLGLMFGTAAMPHVLMRAYTVKDSKAARLSILYATGLIGVFHLMVFIIGFGAMVLVGAEAVAKAGGGGNMAAPLLALTVGGNAFFGFICAVAFATMLAVVAGLTLSGVATLCHDVWTNVIRSGTASEAEQLKVARVATVLISILAIGLGIAFEGQNVAFMAGLAFSIACAANFPSLVLAITWRRFTTPAAVASILVGTLSSLVLIYLSPTIQVDILGKPLAAVEHQWWFVSLRNPAIISMPLSFAVAILLSLVTREKNANLAFDQMQRRILLGPVEPNTDEPRQAKNAA</sequence>
<evidence type="ECO:0000313" key="15">
    <source>
        <dbReference type="Proteomes" id="UP001221546"/>
    </source>
</evidence>
<keyword evidence="10 13" id="KW-0472">Membrane</keyword>
<evidence type="ECO:0000256" key="5">
    <source>
        <dbReference type="ARBA" id="ARBA00022692"/>
    </source>
</evidence>
<protein>
    <submittedName>
        <fullName evidence="14">Cation/acetate symporter ActP</fullName>
    </submittedName>
</protein>
<feature type="transmembrane region" description="Helical" evidence="13">
    <location>
        <begin position="152"/>
        <end position="174"/>
    </location>
</feature>
<gene>
    <name evidence="14" type="ORF">QA636_23060</name>
</gene>
<evidence type="ECO:0000256" key="9">
    <source>
        <dbReference type="ARBA" id="ARBA00023065"/>
    </source>
</evidence>
<feature type="transmembrane region" description="Helical" evidence="13">
    <location>
        <begin position="235"/>
        <end position="257"/>
    </location>
</feature>
<evidence type="ECO:0000256" key="13">
    <source>
        <dbReference type="SAM" id="Phobius"/>
    </source>
</evidence>
<dbReference type="PROSITE" id="PS50283">
    <property type="entry name" value="NA_SOLUT_SYMP_3"/>
    <property type="match status" value="1"/>
</dbReference>
<evidence type="ECO:0000256" key="11">
    <source>
        <dbReference type="ARBA" id="ARBA00023201"/>
    </source>
</evidence>
<dbReference type="Gene3D" id="1.20.1730.10">
    <property type="entry name" value="Sodium/glucose cotransporter"/>
    <property type="match status" value="1"/>
</dbReference>
<feature type="transmembrane region" description="Helical" evidence="13">
    <location>
        <begin position="47"/>
        <end position="69"/>
    </location>
</feature>
<feature type="transmembrane region" description="Helical" evidence="13">
    <location>
        <begin position="371"/>
        <end position="390"/>
    </location>
</feature>
<dbReference type="InterPro" id="IPR050277">
    <property type="entry name" value="Sodium:Solute_Symporter"/>
</dbReference>
<dbReference type="Proteomes" id="UP001221546">
    <property type="component" value="Chromosome"/>
</dbReference>
<dbReference type="InterPro" id="IPR038377">
    <property type="entry name" value="Na/Glc_symporter_sf"/>
</dbReference>
<keyword evidence="8" id="KW-0915">Sodium</keyword>
<dbReference type="EMBL" id="CP121646">
    <property type="protein sequence ID" value="WFU60439.1"/>
    <property type="molecule type" value="Genomic_DNA"/>
</dbReference>